<gene>
    <name evidence="1" type="ORF">IPF40_08070</name>
    <name evidence="2" type="ORF">IPI13_00725</name>
    <name evidence="3" type="ORF">IPP00_14710</name>
</gene>
<evidence type="ECO:0000313" key="3">
    <source>
        <dbReference type="EMBL" id="MBL0005163.1"/>
    </source>
</evidence>
<organism evidence="1 4">
    <name type="scientific">Candidatus Phosphoribacter hodrii</name>
    <dbReference type="NCBI Taxonomy" id="2953743"/>
    <lineage>
        <taxon>Bacteria</taxon>
        <taxon>Bacillati</taxon>
        <taxon>Actinomycetota</taxon>
        <taxon>Actinomycetes</taxon>
        <taxon>Micrococcales</taxon>
        <taxon>Dermatophilaceae</taxon>
        <taxon>Candidatus Phosphoribacter</taxon>
    </lineage>
</organism>
<evidence type="ECO:0000313" key="5">
    <source>
        <dbReference type="Proteomes" id="UP000726105"/>
    </source>
</evidence>
<reference evidence="4 5" key="1">
    <citation type="submission" date="2020-10" db="EMBL/GenBank/DDBJ databases">
        <title>Connecting structure to function with the recovery of over 1000 high-quality activated sludge metagenome-assembled genomes encoding full-length rRNA genes using long-read sequencing.</title>
        <authorList>
            <person name="Singleton C.M."/>
            <person name="Petriglieri F."/>
            <person name="Kristensen J.M."/>
            <person name="Kirkegaard R.H."/>
            <person name="Michaelsen T.Y."/>
            <person name="Andersen M.H."/>
            <person name="Karst S.M."/>
            <person name="Dueholm M.S."/>
            <person name="Nielsen P.H."/>
            <person name="Albertsen M."/>
        </authorList>
    </citation>
    <scope>NUCLEOTIDE SEQUENCE [LARGE SCALE GENOMIC DNA]</scope>
    <source>
        <strain evidence="1">AalE_18-Q3-R2-46_BAT3C.188</strain>
        <strain evidence="2">Ega_18-Q3-R5-49_MAXAC.001</strain>
        <strain evidence="3">Ribe_18-Q3-R11-54_MAXAC.001</strain>
    </source>
</reference>
<dbReference type="EMBL" id="JADJIB010000001">
    <property type="protein sequence ID" value="MBK7271741.1"/>
    <property type="molecule type" value="Genomic_DNA"/>
</dbReference>
<dbReference type="SUPFAM" id="SSF47598">
    <property type="entry name" value="Ribbon-helix-helix"/>
    <property type="match status" value="1"/>
</dbReference>
<sequence length="72" mass="7938">MRTLYLRNVPDEVGDALEELASRASMSVSAYAVRELSAAVAFRSNADLLWTQPQVEVDIDEVVAAVRSGRDR</sequence>
<dbReference type="Proteomes" id="UP000726105">
    <property type="component" value="Unassembled WGS sequence"/>
</dbReference>
<evidence type="ECO:0000313" key="1">
    <source>
        <dbReference type="EMBL" id="MBK6300996.1"/>
    </source>
</evidence>
<dbReference type="AlphaFoldDB" id="A0A935CFF0"/>
<dbReference type="Proteomes" id="UP000718281">
    <property type="component" value="Unassembled WGS sequence"/>
</dbReference>
<protein>
    <recommendedName>
        <fullName evidence="6">Antitoxin</fullName>
    </recommendedName>
</protein>
<proteinExistence type="predicted"/>
<dbReference type="EMBL" id="JADKGK010000024">
    <property type="protein sequence ID" value="MBL0005163.1"/>
    <property type="molecule type" value="Genomic_DNA"/>
</dbReference>
<name>A0A935CFF0_9MICO</name>
<dbReference type="InterPro" id="IPR010985">
    <property type="entry name" value="Ribbon_hlx_hlx"/>
</dbReference>
<dbReference type="EMBL" id="JADIXZ010000004">
    <property type="protein sequence ID" value="MBK6300996.1"/>
    <property type="molecule type" value="Genomic_DNA"/>
</dbReference>
<dbReference type="Proteomes" id="UP000886632">
    <property type="component" value="Unassembled WGS sequence"/>
</dbReference>
<evidence type="ECO:0000313" key="4">
    <source>
        <dbReference type="Proteomes" id="UP000718281"/>
    </source>
</evidence>
<accession>A0A935CFF0</accession>
<comment type="caution">
    <text evidence="1">The sequence shown here is derived from an EMBL/GenBank/DDBJ whole genome shotgun (WGS) entry which is preliminary data.</text>
</comment>
<evidence type="ECO:0008006" key="6">
    <source>
        <dbReference type="Google" id="ProtNLM"/>
    </source>
</evidence>
<dbReference type="GO" id="GO:0006355">
    <property type="term" value="P:regulation of DNA-templated transcription"/>
    <property type="evidence" value="ECO:0007669"/>
    <property type="project" value="InterPro"/>
</dbReference>
<evidence type="ECO:0000313" key="2">
    <source>
        <dbReference type="EMBL" id="MBK7271741.1"/>
    </source>
</evidence>